<accession>A0A3P1BIF7</accession>
<name>A0A3P1BIF7_9BACT</name>
<dbReference type="InterPro" id="IPR001509">
    <property type="entry name" value="Epimerase_deHydtase"/>
</dbReference>
<reference evidence="2 3" key="1">
    <citation type="submission" date="2018-11" db="EMBL/GenBank/DDBJ databases">
        <authorList>
            <person name="Zhou Z."/>
            <person name="Wang G."/>
        </authorList>
    </citation>
    <scope>NUCLEOTIDE SEQUENCE [LARGE SCALE GENOMIC DNA]</scope>
    <source>
        <strain evidence="2 3">KCTC52004</strain>
    </source>
</reference>
<dbReference type="PANTHER" id="PTHR43245">
    <property type="entry name" value="BIFUNCTIONAL POLYMYXIN RESISTANCE PROTEIN ARNA"/>
    <property type="match status" value="1"/>
</dbReference>
<dbReference type="SUPFAM" id="SSF51735">
    <property type="entry name" value="NAD(P)-binding Rossmann-fold domains"/>
    <property type="match status" value="1"/>
</dbReference>
<evidence type="ECO:0000313" key="2">
    <source>
        <dbReference type="EMBL" id="RRB00887.1"/>
    </source>
</evidence>
<proteinExistence type="predicted"/>
<dbReference type="AlphaFoldDB" id="A0A3P1BIF7"/>
<feature type="domain" description="NAD-dependent epimerase/dehydratase" evidence="1">
    <location>
        <begin position="12"/>
        <end position="218"/>
    </location>
</feature>
<dbReference type="Pfam" id="PF01370">
    <property type="entry name" value="Epimerase"/>
    <property type="match status" value="1"/>
</dbReference>
<dbReference type="RefSeq" id="WP_124877352.1">
    <property type="nucleotide sequence ID" value="NZ_RQJO01000010.1"/>
</dbReference>
<evidence type="ECO:0000259" key="1">
    <source>
        <dbReference type="Pfam" id="PF01370"/>
    </source>
</evidence>
<dbReference type="OrthoDB" id="1490291at2"/>
<comment type="caution">
    <text evidence="2">The sequence shown here is derived from an EMBL/GenBank/DDBJ whole genome shotgun (WGS) entry which is preliminary data.</text>
</comment>
<evidence type="ECO:0000313" key="3">
    <source>
        <dbReference type="Proteomes" id="UP000271925"/>
    </source>
</evidence>
<dbReference type="Gene3D" id="3.40.50.720">
    <property type="entry name" value="NAD(P)-binding Rossmann-like Domain"/>
    <property type="match status" value="1"/>
</dbReference>
<sequence length="333" mass="35762">MSSNRNKHLPTALLTGPNGFLGKYLATGLREAGYQVLGMGRTAGDLVCDLATEQPDLSGKSIRLVVHSAGKAHTIPQTEAESQAFFQVNQGGTDRLLQALDKAGIVPDAFVLISTVAVYGCETGESITEDAPLNGQTPYAESKRLAEDLVVNWCHKQGVRCAVLRLPLIVGNQAPGNLGTLTRAIRRGRYVHIGNGTARRSMVRADDVARIIPKAARIGGIYNLTDGVHPTVRELAEAIAQRTAQRPIPTIPIGLARFLARVGDGIGWLLGRRFPFDSVSLTKITGSLTFSDQRARQQLDWRPRSVGSFFASDQALPAGDREDNVSSVSVSVS</sequence>
<protein>
    <submittedName>
        <fullName evidence="2">NAD-dependent epimerase/dehydratase family protein</fullName>
    </submittedName>
</protein>
<dbReference type="Proteomes" id="UP000271925">
    <property type="component" value="Unassembled WGS sequence"/>
</dbReference>
<gene>
    <name evidence="2" type="ORF">EHT25_22120</name>
</gene>
<organism evidence="2 3">
    <name type="scientific">Larkinella rosea</name>
    <dbReference type="NCBI Taxonomy" id="2025312"/>
    <lineage>
        <taxon>Bacteria</taxon>
        <taxon>Pseudomonadati</taxon>
        <taxon>Bacteroidota</taxon>
        <taxon>Cytophagia</taxon>
        <taxon>Cytophagales</taxon>
        <taxon>Spirosomataceae</taxon>
        <taxon>Larkinella</taxon>
    </lineage>
</organism>
<dbReference type="InterPro" id="IPR050177">
    <property type="entry name" value="Lipid_A_modif_metabolic_enz"/>
</dbReference>
<keyword evidence="3" id="KW-1185">Reference proteome</keyword>
<dbReference type="InterPro" id="IPR036291">
    <property type="entry name" value="NAD(P)-bd_dom_sf"/>
</dbReference>
<dbReference type="EMBL" id="RQJO01000010">
    <property type="protein sequence ID" value="RRB00887.1"/>
    <property type="molecule type" value="Genomic_DNA"/>
</dbReference>